<name>E8MBQ3_PHOS4</name>
<proteinExistence type="predicted"/>
<accession>E8MBQ3</accession>
<dbReference type="RefSeq" id="WP_008080311.1">
    <property type="nucleotide sequence ID" value="NZ_AEVT01000101.1"/>
</dbReference>
<feature type="chain" id="PRO_5003224986" evidence="1">
    <location>
        <begin position="25"/>
        <end position="163"/>
    </location>
</feature>
<comment type="caution">
    <text evidence="2">The sequence shown here is derived from an EMBL/GenBank/DDBJ whole genome shotgun (WGS) entry which is preliminary data.</text>
</comment>
<dbReference type="GeneID" id="95570976"/>
<protein>
    <submittedName>
        <fullName evidence="2">Uncharacterized protein</fullName>
    </submittedName>
</protein>
<evidence type="ECO:0000313" key="2">
    <source>
        <dbReference type="EMBL" id="EGA68560.1"/>
    </source>
</evidence>
<keyword evidence="1" id="KW-0732">Signal</keyword>
<feature type="signal peptide" evidence="1">
    <location>
        <begin position="1"/>
        <end position="24"/>
    </location>
</feature>
<organism evidence="2 3">
    <name type="scientific">Vibrio sinaloensis DSM 21326</name>
    <dbReference type="NCBI Taxonomy" id="945550"/>
    <lineage>
        <taxon>Bacteria</taxon>
        <taxon>Pseudomonadati</taxon>
        <taxon>Pseudomonadota</taxon>
        <taxon>Gammaproteobacteria</taxon>
        <taxon>Vibrionales</taxon>
        <taxon>Vibrionaceae</taxon>
        <taxon>Vibrio</taxon>
        <taxon>Vibrio oreintalis group</taxon>
    </lineage>
</organism>
<sequence>MKATNIAKLALFIGMTTGMGMAHATPGSAIIDFVGFVSGSSNGTDVEITNITSGTLKASAGDQAFITSNPGSMTVKNIHNSHPKVEITLVDTKFAIDGTTTNTTGESVLVDGQDVTSGSTKIDLAKNQSKVVDVIYEADSDTSFAAGDRISATVQLELAAVAS</sequence>
<reference evidence="2 3" key="1">
    <citation type="journal article" date="2012" name="Int. J. Syst. Evol. Microbiol.">
        <title>Vibrio caribbeanicus sp. nov., isolated from the marine sponge Scleritoderma cyanea.</title>
        <authorList>
            <person name="Hoffmann M."/>
            <person name="Monday S.R."/>
            <person name="Allard M.W."/>
            <person name="Strain E.A."/>
            <person name="Whittaker P."/>
            <person name="Naum M."/>
            <person name="McCarthy P.J."/>
            <person name="Lopez J.V."/>
            <person name="Fischer M."/>
            <person name="Brown E.W."/>
        </authorList>
    </citation>
    <scope>NUCLEOTIDE SEQUENCE [LARGE SCALE GENOMIC DNA]</scope>
    <source>
        <strain evidence="3">DSMZ 21326</strain>
    </source>
</reference>
<dbReference type="AlphaFoldDB" id="E8MBQ3"/>
<dbReference type="EMBL" id="AEVT01000101">
    <property type="protein sequence ID" value="EGA68560.1"/>
    <property type="molecule type" value="Genomic_DNA"/>
</dbReference>
<gene>
    <name evidence="2" type="ORF">VISI1226_05945</name>
</gene>
<evidence type="ECO:0000313" key="3">
    <source>
        <dbReference type="Proteomes" id="UP000006228"/>
    </source>
</evidence>
<evidence type="ECO:0000256" key="1">
    <source>
        <dbReference type="SAM" id="SignalP"/>
    </source>
</evidence>
<dbReference type="Proteomes" id="UP000006228">
    <property type="component" value="Unassembled WGS sequence"/>
</dbReference>